<protein>
    <submittedName>
        <fullName evidence="1">Uncharacterized protein</fullName>
    </submittedName>
</protein>
<proteinExistence type="predicted"/>
<evidence type="ECO:0000313" key="2">
    <source>
        <dbReference type="Proteomes" id="UP000397656"/>
    </source>
</evidence>
<accession>A0A643G4N5</accession>
<dbReference type="SUPFAM" id="SSF51126">
    <property type="entry name" value="Pectin lyase-like"/>
    <property type="match status" value="1"/>
</dbReference>
<dbReference type="Proteomes" id="UP000397656">
    <property type="component" value="Chromosome 1"/>
</dbReference>
<organism evidence="1 2">
    <name type="scientific">Cupriavidus basilensis</name>
    <dbReference type="NCBI Taxonomy" id="68895"/>
    <lineage>
        <taxon>Bacteria</taxon>
        <taxon>Pseudomonadati</taxon>
        <taxon>Pseudomonadota</taxon>
        <taxon>Betaproteobacteria</taxon>
        <taxon>Burkholderiales</taxon>
        <taxon>Burkholderiaceae</taxon>
        <taxon>Cupriavidus</taxon>
    </lineage>
</organism>
<name>A0A643G4N5_9BURK</name>
<dbReference type="InterPro" id="IPR011050">
    <property type="entry name" value="Pectin_lyase_fold/virulence"/>
</dbReference>
<dbReference type="RefSeq" id="WP_150983295.1">
    <property type="nucleotide sequence ID" value="NZ_CP062803.1"/>
</dbReference>
<dbReference type="GeneID" id="98401711"/>
<dbReference type="InterPro" id="IPR012334">
    <property type="entry name" value="Pectin_lyas_fold"/>
</dbReference>
<evidence type="ECO:0000313" key="1">
    <source>
        <dbReference type="EMBL" id="QOT75044.1"/>
    </source>
</evidence>
<sequence>MTYPSTADAITGFKKDADRANIFGNGDASATYVSAYGVIVPSIQNLIGQWNYTINVAANGILAQSTAQANAAAASASASAGSASASAGSATSAASSQGAAAGSAASAAASAAGALISQNAAATSEANAASSATNVSALLASFRGVFLGAFASDSAAAAFAAANGITLVSGVMYENTTGNKFRIYNGSAWGDYDASAQASQSAASLSAANAAASESTATAQAAIATTQAGNAATSAGAAAGSAASAGNSLAAITNRYYGNATSDPTSRPDTTAMQVGDRYYNTTSSVEKVYNGSIWTIPNVGAADLASSNPAKGASLVYASDGVSGSLWTTVAGFIAKIISSAGSSVIGFIQSGAGAIARAVQDKLRDSVNLRDFSGVVGDGVSSDVVGLQSALSDGRDVEISSGTYVWDSTITVGAGNRRIVRGKGNVTINVRLPASANMMNASAAVSFENITFDYGNGYVKNGLSYAINCGHVSYRNVYFNNLKDTNNTYGSVLVNINPQGNTFDLSGVYFNNIQKVGNGIITDAAGSLTCINIGGTGTFAKGQISRAYFSEVHNIDGSGNVIYEDTACIYVITPSGDTDNNVSIRDVYGYNFGKRLIKIHASNVVIDNVVGDSTAGDSTGVVTFNNGQGLGNKTGNVVSNGKAYGKMEAAFSSSAIGTKWKNLIAYTTPGNKSGMSNASFGLIVSNDDTEVDGLESGSNYLLSIGSSAQIIHNTRMKNVKLVINSGVSNGFADGVGNLGIDGLYVDGLTVSFDSTGTVIPVYIGQYLDGSTKVARNVKFSNVQIATAGPTNAYGLNFIYCQNISLSTYRYLNTSGNSHFRVAVFDTCDTVNVDDVKVEGTNQVGVHITNCTGYNTANRVQNPGATVAAVYNNNSSNVFASNCDPAKVSGNSINNIGQSVRYTVGTTAQRPTVGLVPGWSKHWDITLSKTVTWNGAQWKDETGATA</sequence>
<reference evidence="1 2" key="1">
    <citation type="submission" date="2020-10" db="EMBL/GenBank/DDBJ databases">
        <title>Complete genome sequence of Cupriavidus basilensis CCUG 49340T.</title>
        <authorList>
            <person name="Salva-Serra F."/>
            <person name="Donoso R.A."/>
            <person name="Cho K.H."/>
            <person name="Yoo J.A."/>
            <person name="Lee K."/>
            <person name="Yoon S.-H."/>
            <person name="Perez-Pantoja D."/>
            <person name="Moore E.R.B."/>
        </authorList>
    </citation>
    <scope>NUCLEOTIDE SEQUENCE [LARGE SCALE GENOMIC DNA]</scope>
    <source>
        <strain evidence="2">CCUG 49340</strain>
    </source>
</reference>
<dbReference type="Gene3D" id="2.160.20.10">
    <property type="entry name" value="Single-stranded right-handed beta-helix, Pectin lyase-like"/>
    <property type="match status" value="1"/>
</dbReference>
<dbReference type="AlphaFoldDB" id="A0A643G4N5"/>
<gene>
    <name evidence="1" type="ORF">F7R26_012405</name>
</gene>
<dbReference type="EMBL" id="CP062803">
    <property type="protein sequence ID" value="QOT75044.1"/>
    <property type="molecule type" value="Genomic_DNA"/>
</dbReference>